<evidence type="ECO:0000256" key="1">
    <source>
        <dbReference type="SAM" id="MobiDB-lite"/>
    </source>
</evidence>
<dbReference type="Proteomes" id="UP001266305">
    <property type="component" value="Unassembled WGS sequence"/>
</dbReference>
<reference evidence="2 3" key="1">
    <citation type="submission" date="2023-05" db="EMBL/GenBank/DDBJ databases">
        <title>B98-5 Cell Line De Novo Hybrid Assembly: An Optical Mapping Approach.</title>
        <authorList>
            <person name="Kananen K."/>
            <person name="Auerbach J.A."/>
            <person name="Kautto E."/>
            <person name="Blachly J.S."/>
        </authorList>
    </citation>
    <scope>NUCLEOTIDE SEQUENCE [LARGE SCALE GENOMIC DNA]</scope>
    <source>
        <strain evidence="2">B95-8</strain>
        <tissue evidence="2">Cell line</tissue>
    </source>
</reference>
<proteinExistence type="predicted"/>
<accession>A0ABQ9V8H0</accession>
<name>A0ABQ9V8H0_SAGOE</name>
<comment type="caution">
    <text evidence="2">The sequence shown here is derived from an EMBL/GenBank/DDBJ whole genome shotgun (WGS) entry which is preliminary data.</text>
</comment>
<feature type="compositionally biased region" description="Polar residues" evidence="1">
    <location>
        <begin position="25"/>
        <end position="48"/>
    </location>
</feature>
<evidence type="ECO:0000313" key="3">
    <source>
        <dbReference type="Proteomes" id="UP001266305"/>
    </source>
</evidence>
<keyword evidence="3" id="KW-1185">Reference proteome</keyword>
<dbReference type="EMBL" id="JASSZA010000007">
    <property type="protein sequence ID" value="KAK2105490.1"/>
    <property type="molecule type" value="Genomic_DNA"/>
</dbReference>
<organism evidence="2 3">
    <name type="scientific">Saguinus oedipus</name>
    <name type="common">Cotton-top tamarin</name>
    <name type="synonym">Oedipomidas oedipus</name>
    <dbReference type="NCBI Taxonomy" id="9490"/>
    <lineage>
        <taxon>Eukaryota</taxon>
        <taxon>Metazoa</taxon>
        <taxon>Chordata</taxon>
        <taxon>Craniata</taxon>
        <taxon>Vertebrata</taxon>
        <taxon>Euteleostomi</taxon>
        <taxon>Mammalia</taxon>
        <taxon>Eutheria</taxon>
        <taxon>Euarchontoglires</taxon>
        <taxon>Primates</taxon>
        <taxon>Haplorrhini</taxon>
        <taxon>Platyrrhini</taxon>
        <taxon>Cebidae</taxon>
        <taxon>Callitrichinae</taxon>
        <taxon>Saguinus</taxon>
    </lineage>
</organism>
<sequence>MQEVRAGALTACPHPAFLQEICPSPVSTPGEQQNDTAQTQKSLGSSCGVQPGPHATSDAHTGDHQPSLQGISKAAPARQDPHPAVSITARRSAVRSSQWPCMCSPIRWAKGAMISSLARDVAQTALPCPPGVAAAPAFCRGCSWPAKT</sequence>
<evidence type="ECO:0000313" key="2">
    <source>
        <dbReference type="EMBL" id="KAK2105490.1"/>
    </source>
</evidence>
<feature type="region of interest" description="Disordered" evidence="1">
    <location>
        <begin position="22"/>
        <end position="84"/>
    </location>
</feature>
<gene>
    <name evidence="2" type="ORF">P7K49_015004</name>
</gene>
<protein>
    <submittedName>
        <fullName evidence="2">Uncharacterized protein</fullName>
    </submittedName>
</protein>